<dbReference type="Proteomes" id="UP001156905">
    <property type="component" value="Unassembled WGS sequence"/>
</dbReference>
<gene>
    <name evidence="1" type="ORF">GCM10007857_72730</name>
</gene>
<sequence>MRALPGLAALALELGLAASVVAASVLAASARVASVLAAQGLRALLMETAALAWLA</sequence>
<keyword evidence="2" id="KW-1185">Reference proteome</keyword>
<protein>
    <submittedName>
        <fullName evidence="1">Uncharacterized protein</fullName>
    </submittedName>
</protein>
<accession>A0ABQ6B9V7</accession>
<evidence type="ECO:0000313" key="1">
    <source>
        <dbReference type="EMBL" id="GLR90558.1"/>
    </source>
</evidence>
<dbReference type="EMBL" id="BSOW01000035">
    <property type="protein sequence ID" value="GLR90558.1"/>
    <property type="molecule type" value="Genomic_DNA"/>
</dbReference>
<proteinExistence type="predicted"/>
<name>A0ABQ6B9V7_9BRAD</name>
<reference evidence="2" key="1">
    <citation type="journal article" date="2019" name="Int. J. Syst. Evol. Microbiol.">
        <title>The Global Catalogue of Microorganisms (GCM) 10K type strain sequencing project: providing services to taxonomists for standard genome sequencing and annotation.</title>
        <authorList>
            <consortium name="The Broad Institute Genomics Platform"/>
            <consortium name="The Broad Institute Genome Sequencing Center for Infectious Disease"/>
            <person name="Wu L."/>
            <person name="Ma J."/>
        </authorList>
    </citation>
    <scope>NUCLEOTIDE SEQUENCE [LARGE SCALE GENOMIC DNA]</scope>
    <source>
        <strain evidence="2">NBRC 102520</strain>
    </source>
</reference>
<organism evidence="1 2">
    <name type="scientific">Bradyrhizobium iriomotense</name>
    <dbReference type="NCBI Taxonomy" id="441950"/>
    <lineage>
        <taxon>Bacteria</taxon>
        <taxon>Pseudomonadati</taxon>
        <taxon>Pseudomonadota</taxon>
        <taxon>Alphaproteobacteria</taxon>
        <taxon>Hyphomicrobiales</taxon>
        <taxon>Nitrobacteraceae</taxon>
        <taxon>Bradyrhizobium</taxon>
    </lineage>
</organism>
<evidence type="ECO:0000313" key="2">
    <source>
        <dbReference type="Proteomes" id="UP001156905"/>
    </source>
</evidence>
<comment type="caution">
    <text evidence="1">The sequence shown here is derived from an EMBL/GenBank/DDBJ whole genome shotgun (WGS) entry which is preliminary data.</text>
</comment>